<organism evidence="1 2">
    <name type="scientific">Ampelomyces quisqualis</name>
    <name type="common">Powdery mildew agent</name>
    <dbReference type="NCBI Taxonomy" id="50730"/>
    <lineage>
        <taxon>Eukaryota</taxon>
        <taxon>Fungi</taxon>
        <taxon>Dikarya</taxon>
        <taxon>Ascomycota</taxon>
        <taxon>Pezizomycotina</taxon>
        <taxon>Dothideomycetes</taxon>
        <taxon>Pleosporomycetidae</taxon>
        <taxon>Pleosporales</taxon>
        <taxon>Pleosporineae</taxon>
        <taxon>Phaeosphaeriaceae</taxon>
        <taxon>Ampelomyces</taxon>
    </lineage>
</organism>
<proteinExistence type="predicted"/>
<protein>
    <submittedName>
        <fullName evidence="1">Uncharacterized protein</fullName>
    </submittedName>
</protein>
<evidence type="ECO:0000313" key="1">
    <source>
        <dbReference type="EMBL" id="KAF1912066.1"/>
    </source>
</evidence>
<accession>A0A6A5QBB2</accession>
<sequence length="309" mass="35971">MANASQHQLGDEDAKALFQIVVNRKANLCSAIDFSMDLYSRAINANFASHILRLLPREIRDMIYHQLVNSERVVHERCGKKHMEDVTVPIRGVKRQESGKTYLAPLRTVESFPHFYNIEYMGVEFASELFETAYRHHNFAFDHQAEVPAFLSNCMFGTGLNPAAHVTSLTIGITLNRLNASAMRELEWNSSKWNYPLERHFQKAVKPLDVLKKIASKRGSSIQFSNQYGRNDYDRKFAEVLMPLIYELKEKGWKVLCWKPEFEGPWKTLTFDSSRDAWHEKIKTDSVFASDEPEKWKRWRYRMRSPSAS</sequence>
<dbReference type="OrthoDB" id="3676762at2759"/>
<reference evidence="1" key="1">
    <citation type="journal article" date="2020" name="Stud. Mycol.">
        <title>101 Dothideomycetes genomes: a test case for predicting lifestyles and emergence of pathogens.</title>
        <authorList>
            <person name="Haridas S."/>
            <person name="Albert R."/>
            <person name="Binder M."/>
            <person name="Bloem J."/>
            <person name="Labutti K."/>
            <person name="Salamov A."/>
            <person name="Andreopoulos B."/>
            <person name="Baker S."/>
            <person name="Barry K."/>
            <person name="Bills G."/>
            <person name="Bluhm B."/>
            <person name="Cannon C."/>
            <person name="Castanera R."/>
            <person name="Culley D."/>
            <person name="Daum C."/>
            <person name="Ezra D."/>
            <person name="Gonzalez J."/>
            <person name="Henrissat B."/>
            <person name="Kuo A."/>
            <person name="Liang C."/>
            <person name="Lipzen A."/>
            <person name="Lutzoni F."/>
            <person name="Magnuson J."/>
            <person name="Mondo S."/>
            <person name="Nolan M."/>
            <person name="Ohm R."/>
            <person name="Pangilinan J."/>
            <person name="Park H.-J."/>
            <person name="Ramirez L."/>
            <person name="Alfaro M."/>
            <person name="Sun H."/>
            <person name="Tritt A."/>
            <person name="Yoshinaga Y."/>
            <person name="Zwiers L.-H."/>
            <person name="Turgeon B."/>
            <person name="Goodwin S."/>
            <person name="Spatafora J."/>
            <person name="Crous P."/>
            <person name="Grigoriev I."/>
        </authorList>
    </citation>
    <scope>NUCLEOTIDE SEQUENCE</scope>
    <source>
        <strain evidence="1">HMLAC05119</strain>
    </source>
</reference>
<dbReference type="AlphaFoldDB" id="A0A6A5QBB2"/>
<dbReference type="EMBL" id="ML979141">
    <property type="protein sequence ID" value="KAF1912066.1"/>
    <property type="molecule type" value="Genomic_DNA"/>
</dbReference>
<keyword evidence="2" id="KW-1185">Reference proteome</keyword>
<gene>
    <name evidence="1" type="ORF">BDU57DRAFT_532983</name>
</gene>
<name>A0A6A5QBB2_AMPQU</name>
<dbReference type="Proteomes" id="UP000800096">
    <property type="component" value="Unassembled WGS sequence"/>
</dbReference>
<evidence type="ECO:0000313" key="2">
    <source>
        <dbReference type="Proteomes" id="UP000800096"/>
    </source>
</evidence>